<dbReference type="Proteomes" id="UP000002572">
    <property type="component" value="Chromosome"/>
</dbReference>
<dbReference type="KEGG" id="din:Selin_1022"/>
<dbReference type="PIRSF" id="PIRSF026649">
    <property type="entry name" value="MsbB"/>
    <property type="match status" value="1"/>
</dbReference>
<keyword evidence="6 7" id="KW-0012">Acyltransferase</keyword>
<dbReference type="eggNOG" id="COG1560">
    <property type="taxonomic scope" value="Bacteria"/>
</dbReference>
<evidence type="ECO:0000256" key="6">
    <source>
        <dbReference type="ARBA" id="ARBA00023315"/>
    </source>
</evidence>
<evidence type="ECO:0000313" key="8">
    <source>
        <dbReference type="Proteomes" id="UP000002572"/>
    </source>
</evidence>
<dbReference type="PANTHER" id="PTHR30606">
    <property type="entry name" value="LIPID A BIOSYNTHESIS LAUROYL ACYLTRANSFERASE"/>
    <property type="match status" value="1"/>
</dbReference>
<name>E6W3G4_DESIS</name>
<keyword evidence="5" id="KW-0472">Membrane</keyword>
<dbReference type="PANTHER" id="PTHR30606:SF9">
    <property type="entry name" value="LIPID A BIOSYNTHESIS LAUROYLTRANSFERASE"/>
    <property type="match status" value="1"/>
</dbReference>
<proteinExistence type="predicted"/>
<dbReference type="InterPro" id="IPR004960">
    <property type="entry name" value="LipA_acyltrans"/>
</dbReference>
<dbReference type="GO" id="GO:0016746">
    <property type="term" value="F:acyltransferase activity"/>
    <property type="evidence" value="ECO:0007669"/>
    <property type="project" value="UniProtKB-KW"/>
</dbReference>
<evidence type="ECO:0000313" key="7">
    <source>
        <dbReference type="EMBL" id="ADU65757.1"/>
    </source>
</evidence>
<evidence type="ECO:0000256" key="4">
    <source>
        <dbReference type="ARBA" id="ARBA00022679"/>
    </source>
</evidence>
<comment type="subcellular location">
    <subcellularLocation>
        <location evidence="1">Cell inner membrane</location>
    </subcellularLocation>
</comment>
<dbReference type="NCBIfam" id="NF006270">
    <property type="entry name" value="PRK08419.1"/>
    <property type="match status" value="1"/>
</dbReference>
<dbReference type="EMBL" id="CP002432">
    <property type="protein sequence ID" value="ADU65757.1"/>
    <property type="molecule type" value="Genomic_DNA"/>
</dbReference>
<keyword evidence="4 7" id="KW-0808">Transferase</keyword>
<keyword evidence="2" id="KW-1003">Cell membrane</keyword>
<keyword evidence="3" id="KW-0997">Cell inner membrane</keyword>
<sequence length="300" mass="34579">MKDVFYSTILRSFGFLVTHLPSGFRTRLLNALSSAIFFLNRYHRRIVLTNLKFAFGSELTPRERNEIARRTYRNFVHYLAHFLMRFGKPMEVIRRSVTIKNEEIFTTALASGKPVIVITAHYGNWELIGPMIGSFYAPITAVGKKVKSETISRELFSHRVMGDVEVLESKGAIKGLMKAMKAGRVLGLVVDQNTRKKESVVVDFFGRRARHIDSAARLARRTGAIIVPVFVHSEDHQHFIMTFHEPILTARTDDEQSDILASVQAQASITEQVIRQKPDEYFWFHKRFKAEYPQLYTKKR</sequence>
<reference evidence="7 8" key="1">
    <citation type="submission" date="2010-12" db="EMBL/GenBank/DDBJ databases">
        <title>Complete sequence of Desulfurispirillum indicum S5.</title>
        <authorList>
            <consortium name="US DOE Joint Genome Institute"/>
            <person name="Lucas S."/>
            <person name="Copeland A."/>
            <person name="Lapidus A."/>
            <person name="Cheng J.-F."/>
            <person name="Goodwin L."/>
            <person name="Pitluck S."/>
            <person name="Chertkov O."/>
            <person name="Held B."/>
            <person name="Detter J.C."/>
            <person name="Han C."/>
            <person name="Tapia R."/>
            <person name="Land M."/>
            <person name="Hauser L."/>
            <person name="Kyrpides N."/>
            <person name="Ivanova N."/>
            <person name="Mikhailova N."/>
            <person name="Haggblom M."/>
            <person name="Rauschenbach I."/>
            <person name="Bini E."/>
            <person name="Woyke T."/>
        </authorList>
    </citation>
    <scope>NUCLEOTIDE SEQUENCE [LARGE SCALE GENOMIC DNA]</scope>
    <source>
        <strain evidence="8">ATCC BAA-1389 / DSM 22839 / S5</strain>
    </source>
</reference>
<protein>
    <submittedName>
        <fullName evidence="7">Lipid A biosynthesis acyltransferase</fullName>
    </submittedName>
</protein>
<dbReference type="CDD" id="cd07984">
    <property type="entry name" value="LPLAT_LABLAT-like"/>
    <property type="match status" value="1"/>
</dbReference>
<gene>
    <name evidence="7" type="ordered locus">Selin_1022</name>
</gene>
<dbReference type="RefSeq" id="WP_013505639.1">
    <property type="nucleotide sequence ID" value="NC_014836.1"/>
</dbReference>
<dbReference type="Pfam" id="PF03279">
    <property type="entry name" value="Lip_A_acyltrans"/>
    <property type="match status" value="1"/>
</dbReference>
<evidence type="ECO:0000256" key="1">
    <source>
        <dbReference type="ARBA" id="ARBA00004533"/>
    </source>
</evidence>
<accession>E6W3G4</accession>
<dbReference type="OrthoDB" id="9801955at2"/>
<evidence type="ECO:0000256" key="3">
    <source>
        <dbReference type="ARBA" id="ARBA00022519"/>
    </source>
</evidence>
<dbReference type="HOGENOM" id="CLU_049421_4_0_0"/>
<dbReference type="AlphaFoldDB" id="E6W3G4"/>
<keyword evidence="8" id="KW-1185">Reference proteome</keyword>
<evidence type="ECO:0000256" key="2">
    <source>
        <dbReference type="ARBA" id="ARBA00022475"/>
    </source>
</evidence>
<evidence type="ECO:0000256" key="5">
    <source>
        <dbReference type="ARBA" id="ARBA00023136"/>
    </source>
</evidence>
<dbReference type="GO" id="GO:0005886">
    <property type="term" value="C:plasma membrane"/>
    <property type="evidence" value="ECO:0007669"/>
    <property type="project" value="UniProtKB-SubCell"/>
</dbReference>
<dbReference type="GO" id="GO:0009247">
    <property type="term" value="P:glycolipid biosynthetic process"/>
    <property type="evidence" value="ECO:0007669"/>
    <property type="project" value="UniProtKB-ARBA"/>
</dbReference>
<organism evidence="7 8">
    <name type="scientific">Desulfurispirillum indicum (strain ATCC BAA-1389 / DSM 22839 / S5)</name>
    <dbReference type="NCBI Taxonomy" id="653733"/>
    <lineage>
        <taxon>Bacteria</taxon>
        <taxon>Pseudomonadati</taxon>
        <taxon>Chrysiogenota</taxon>
        <taxon>Chrysiogenia</taxon>
        <taxon>Chrysiogenales</taxon>
        <taxon>Chrysiogenaceae</taxon>
        <taxon>Desulfurispirillum</taxon>
    </lineage>
</organism>
<dbReference type="InParanoid" id="E6W3G4"/>
<dbReference type="STRING" id="653733.Selin_1022"/>